<sequence length="102" mass="12358">MTYYIYIIYSEQYDKYYVGYSQNPWERLIKHNTVPFNTFTSKYRPWCLRAVFKVGELKTEAIKLEKFIKKQKSRILLEKLIDSNFILTGKLAQLVRVPHMRN</sequence>
<keyword evidence="3" id="KW-1185">Reference proteome</keyword>
<evidence type="ECO:0000259" key="1">
    <source>
        <dbReference type="PROSITE" id="PS50164"/>
    </source>
</evidence>
<accession>A0A9X1I645</accession>
<reference evidence="2" key="1">
    <citation type="submission" date="2021-10" db="EMBL/GenBank/DDBJ databases">
        <title>Tamlana sargassums sp. nov., and Tamlana laminarinivorans sp. nov., two new bacteria isolated from the brown alga.</title>
        <authorList>
            <person name="Li J."/>
        </authorList>
    </citation>
    <scope>NUCLEOTIDE SEQUENCE</scope>
    <source>
        <strain evidence="2">62-3</strain>
    </source>
</reference>
<protein>
    <submittedName>
        <fullName evidence="2">GIY-YIG nuclease family protein</fullName>
    </submittedName>
</protein>
<comment type="caution">
    <text evidence="2">The sequence shown here is derived from an EMBL/GenBank/DDBJ whole genome shotgun (WGS) entry which is preliminary data.</text>
</comment>
<dbReference type="InterPro" id="IPR000305">
    <property type="entry name" value="GIY-YIG_endonuc"/>
</dbReference>
<proteinExistence type="predicted"/>
<dbReference type="InterPro" id="IPR035901">
    <property type="entry name" value="GIY-YIG_endonuc_sf"/>
</dbReference>
<evidence type="ECO:0000313" key="2">
    <source>
        <dbReference type="EMBL" id="MCB4807434.1"/>
    </source>
</evidence>
<organism evidence="2 3">
    <name type="scientific">Neotamlana sargassicola</name>
    <dbReference type="NCBI Taxonomy" id="2883125"/>
    <lineage>
        <taxon>Bacteria</taxon>
        <taxon>Pseudomonadati</taxon>
        <taxon>Bacteroidota</taxon>
        <taxon>Flavobacteriia</taxon>
        <taxon>Flavobacteriales</taxon>
        <taxon>Flavobacteriaceae</taxon>
        <taxon>Neotamlana</taxon>
    </lineage>
</organism>
<dbReference type="RefSeq" id="WP_226694884.1">
    <property type="nucleotide sequence ID" value="NZ_JAJAPX010000001.1"/>
</dbReference>
<dbReference type="PROSITE" id="PS50164">
    <property type="entry name" value="GIY_YIG"/>
    <property type="match status" value="1"/>
</dbReference>
<dbReference type="Pfam" id="PF01541">
    <property type="entry name" value="GIY-YIG"/>
    <property type="match status" value="1"/>
</dbReference>
<evidence type="ECO:0000313" key="3">
    <source>
        <dbReference type="Proteomes" id="UP001139286"/>
    </source>
</evidence>
<dbReference type="Proteomes" id="UP001139286">
    <property type="component" value="Unassembled WGS sequence"/>
</dbReference>
<dbReference type="SUPFAM" id="SSF82771">
    <property type="entry name" value="GIY-YIG endonuclease"/>
    <property type="match status" value="1"/>
</dbReference>
<dbReference type="EMBL" id="JAJAPX010000001">
    <property type="protein sequence ID" value="MCB4807434.1"/>
    <property type="molecule type" value="Genomic_DNA"/>
</dbReference>
<name>A0A9X1I645_9FLAO</name>
<gene>
    <name evidence="2" type="ORF">LG651_04160</name>
</gene>
<dbReference type="AlphaFoldDB" id="A0A9X1I645"/>
<feature type="domain" description="GIY-YIG" evidence="1">
    <location>
        <begin position="1"/>
        <end position="79"/>
    </location>
</feature>
<dbReference type="Gene3D" id="3.40.1440.10">
    <property type="entry name" value="GIY-YIG endonuclease"/>
    <property type="match status" value="1"/>
</dbReference>